<reference evidence="1" key="1">
    <citation type="submission" date="2014-05" db="EMBL/GenBank/DDBJ databases">
        <authorList>
            <person name="Chronopoulou M."/>
        </authorList>
    </citation>
    <scope>NUCLEOTIDE SEQUENCE</scope>
    <source>
        <tissue evidence="1">Whole organism</tissue>
    </source>
</reference>
<dbReference type="AlphaFoldDB" id="A0A0K2UCQ2"/>
<dbReference type="EMBL" id="HACA01018658">
    <property type="protein sequence ID" value="CDW36019.1"/>
    <property type="molecule type" value="Transcribed_RNA"/>
</dbReference>
<evidence type="ECO:0000313" key="1">
    <source>
        <dbReference type="EMBL" id="CDW36019.1"/>
    </source>
</evidence>
<accession>A0A0K2UCQ2</accession>
<proteinExistence type="predicted"/>
<feature type="non-terminal residue" evidence="1">
    <location>
        <position position="1"/>
    </location>
</feature>
<organism evidence="1">
    <name type="scientific">Lepeophtheirus salmonis</name>
    <name type="common">Salmon louse</name>
    <name type="synonym">Caligus salmonis</name>
    <dbReference type="NCBI Taxonomy" id="72036"/>
    <lineage>
        <taxon>Eukaryota</taxon>
        <taxon>Metazoa</taxon>
        <taxon>Ecdysozoa</taxon>
        <taxon>Arthropoda</taxon>
        <taxon>Crustacea</taxon>
        <taxon>Multicrustacea</taxon>
        <taxon>Hexanauplia</taxon>
        <taxon>Copepoda</taxon>
        <taxon>Siphonostomatoida</taxon>
        <taxon>Caligidae</taxon>
        <taxon>Lepeophtheirus</taxon>
    </lineage>
</organism>
<protein>
    <submittedName>
        <fullName evidence="1">Uncharacterized protein</fullName>
    </submittedName>
</protein>
<sequence>LNVGLSKVVMLFLDEVYCLYDDFNIHSVGCNICLYWYKVIDLKPILSEGHSKPNCSRK</sequence>
<name>A0A0K2UCQ2_LEPSM</name>